<accession>A0AAD7RCU5</accession>
<feature type="compositionally biased region" description="Polar residues" evidence="1">
    <location>
        <begin position="161"/>
        <end position="175"/>
    </location>
</feature>
<keyword evidence="3" id="KW-1185">Reference proteome</keyword>
<dbReference type="GO" id="GO:0030154">
    <property type="term" value="P:cell differentiation"/>
    <property type="evidence" value="ECO:0007669"/>
    <property type="project" value="TreeGrafter"/>
</dbReference>
<feature type="compositionally biased region" description="Gly residues" evidence="1">
    <location>
        <begin position="335"/>
        <end position="353"/>
    </location>
</feature>
<dbReference type="PANTHER" id="PTHR14038:SF5">
    <property type="entry name" value="PROTEIN PRRC2A"/>
    <property type="match status" value="1"/>
</dbReference>
<evidence type="ECO:0000313" key="2">
    <source>
        <dbReference type="EMBL" id="KAJ8377941.1"/>
    </source>
</evidence>
<feature type="compositionally biased region" description="Low complexity" evidence="1">
    <location>
        <begin position="176"/>
        <end position="188"/>
    </location>
</feature>
<feature type="region of interest" description="Disordered" evidence="1">
    <location>
        <begin position="1"/>
        <end position="373"/>
    </location>
</feature>
<evidence type="ECO:0000313" key="3">
    <source>
        <dbReference type="Proteomes" id="UP001221898"/>
    </source>
</evidence>
<name>A0AAD7RCU5_9TELE</name>
<feature type="compositionally biased region" description="Low complexity" evidence="1">
    <location>
        <begin position="1"/>
        <end position="22"/>
    </location>
</feature>
<feature type="compositionally biased region" description="Low complexity" evidence="1">
    <location>
        <begin position="81"/>
        <end position="91"/>
    </location>
</feature>
<protein>
    <submittedName>
        <fullName evidence="2">Uncharacterized protein</fullName>
    </submittedName>
</protein>
<feature type="compositionally biased region" description="Polar residues" evidence="1">
    <location>
        <begin position="57"/>
        <end position="76"/>
    </location>
</feature>
<dbReference type="EMBL" id="JAINUG010000336">
    <property type="protein sequence ID" value="KAJ8377941.1"/>
    <property type="molecule type" value="Genomic_DNA"/>
</dbReference>
<dbReference type="PANTHER" id="PTHR14038">
    <property type="entry name" value="BAT2 HLA-B-ASSOCIATED TRANSCRIPT 2"/>
    <property type="match status" value="1"/>
</dbReference>
<feature type="compositionally biased region" description="Basic and acidic residues" evidence="1">
    <location>
        <begin position="123"/>
        <end position="141"/>
    </location>
</feature>
<sequence length="373" mass="39696">MSSSRSGSSSTPHSWASKSSSSVHRQKIISQSSLPQDAGHGVVGENRDKAADKDSDSTPTVLSSALQQITLENGNVETERSSANPPANSPSLPLPLPAPDLHGFPPRGFERPPRRRRNCRSQHQHDKPPRFRRLKQERENAARIIGGGGTIGGGGQQQQQLTTPSQNSLQEADSSPNTAITATTPNANHSLVGSSTENDSRNHLDGTKPNSNSHNHHYTVATALQANSQHHYSHSPGVESKEVIGTKSPDISNQNSDQANEEWETASESSDFADYRERGGGGKSQYSSRPFHSSGRGSGGGDREMTAKESAANKRSFSSQRPGMERQNRRVNAASGGGRGLRGPAGGGGGAPSNGGSNHDDKRGNWQSPKTRK</sequence>
<feature type="compositionally biased region" description="Polar residues" evidence="1">
    <location>
        <begin position="249"/>
        <end position="258"/>
    </location>
</feature>
<gene>
    <name evidence="2" type="ORF">AAFF_G00250040</name>
</gene>
<dbReference type="InterPro" id="IPR033184">
    <property type="entry name" value="PRRC2"/>
</dbReference>
<feature type="compositionally biased region" description="Basic and acidic residues" evidence="1">
    <location>
        <begin position="45"/>
        <end position="56"/>
    </location>
</feature>
<comment type="caution">
    <text evidence="2">The sequence shown here is derived from an EMBL/GenBank/DDBJ whole genome shotgun (WGS) entry which is preliminary data.</text>
</comment>
<dbReference type="AlphaFoldDB" id="A0AAD7RCU5"/>
<evidence type="ECO:0000256" key="1">
    <source>
        <dbReference type="SAM" id="MobiDB-lite"/>
    </source>
</evidence>
<feature type="compositionally biased region" description="Basic residues" evidence="1">
    <location>
        <begin position="113"/>
        <end position="122"/>
    </location>
</feature>
<proteinExistence type="predicted"/>
<dbReference type="Proteomes" id="UP001221898">
    <property type="component" value="Unassembled WGS sequence"/>
</dbReference>
<organism evidence="2 3">
    <name type="scientific">Aldrovandia affinis</name>
    <dbReference type="NCBI Taxonomy" id="143900"/>
    <lineage>
        <taxon>Eukaryota</taxon>
        <taxon>Metazoa</taxon>
        <taxon>Chordata</taxon>
        <taxon>Craniata</taxon>
        <taxon>Vertebrata</taxon>
        <taxon>Euteleostomi</taxon>
        <taxon>Actinopterygii</taxon>
        <taxon>Neopterygii</taxon>
        <taxon>Teleostei</taxon>
        <taxon>Notacanthiformes</taxon>
        <taxon>Halosauridae</taxon>
        <taxon>Aldrovandia</taxon>
    </lineage>
</organism>
<reference evidence="2" key="1">
    <citation type="journal article" date="2023" name="Science">
        <title>Genome structures resolve the early diversification of teleost fishes.</title>
        <authorList>
            <person name="Parey E."/>
            <person name="Louis A."/>
            <person name="Montfort J."/>
            <person name="Bouchez O."/>
            <person name="Roques C."/>
            <person name="Iampietro C."/>
            <person name="Lluch J."/>
            <person name="Castinel A."/>
            <person name="Donnadieu C."/>
            <person name="Desvignes T."/>
            <person name="Floi Bucao C."/>
            <person name="Jouanno E."/>
            <person name="Wen M."/>
            <person name="Mejri S."/>
            <person name="Dirks R."/>
            <person name="Jansen H."/>
            <person name="Henkel C."/>
            <person name="Chen W.J."/>
            <person name="Zahm M."/>
            <person name="Cabau C."/>
            <person name="Klopp C."/>
            <person name="Thompson A.W."/>
            <person name="Robinson-Rechavi M."/>
            <person name="Braasch I."/>
            <person name="Lecointre G."/>
            <person name="Bobe J."/>
            <person name="Postlethwait J.H."/>
            <person name="Berthelot C."/>
            <person name="Roest Crollius H."/>
            <person name="Guiguen Y."/>
        </authorList>
    </citation>
    <scope>NUCLEOTIDE SEQUENCE</scope>
    <source>
        <strain evidence="2">NC1722</strain>
    </source>
</reference>
<feature type="compositionally biased region" description="Gly residues" evidence="1">
    <location>
        <begin position="145"/>
        <end position="156"/>
    </location>
</feature>